<proteinExistence type="predicted"/>
<accession>A0AAW6NIS6</accession>
<evidence type="ECO:0000313" key="5">
    <source>
        <dbReference type="EMBL" id="MDF3636050.1"/>
    </source>
</evidence>
<dbReference type="PROSITE" id="PS01124">
    <property type="entry name" value="HTH_ARAC_FAMILY_2"/>
    <property type="match status" value="1"/>
</dbReference>
<comment type="caution">
    <text evidence="5">The sequence shown here is derived from an EMBL/GenBank/DDBJ whole genome shotgun (WGS) entry which is preliminary data.</text>
</comment>
<dbReference type="PANTHER" id="PTHR47893:SF1">
    <property type="entry name" value="REGULATORY PROTEIN PCHR"/>
    <property type="match status" value="1"/>
</dbReference>
<dbReference type="GO" id="GO:0043565">
    <property type="term" value="F:sequence-specific DNA binding"/>
    <property type="evidence" value="ECO:0007669"/>
    <property type="project" value="InterPro"/>
</dbReference>
<dbReference type="EMBL" id="JARJGR010000324">
    <property type="protein sequence ID" value="MDF3636050.1"/>
    <property type="molecule type" value="Genomic_DNA"/>
</dbReference>
<evidence type="ECO:0000313" key="6">
    <source>
        <dbReference type="Proteomes" id="UP001215180"/>
    </source>
</evidence>
<dbReference type="InterPro" id="IPR053142">
    <property type="entry name" value="PchR_regulatory_protein"/>
</dbReference>
<dbReference type="Gene3D" id="1.10.10.60">
    <property type="entry name" value="Homeodomain-like"/>
    <property type="match status" value="1"/>
</dbReference>
<name>A0AAW6NIS6_ENTCL</name>
<gene>
    <name evidence="5" type="primary">ybtA</name>
    <name evidence="5" type="ORF">P3S46_02300</name>
</gene>
<dbReference type="InterPro" id="IPR018060">
    <property type="entry name" value="HTH_AraC"/>
</dbReference>
<dbReference type="Pfam" id="PF12833">
    <property type="entry name" value="HTH_18"/>
    <property type="match status" value="1"/>
</dbReference>
<dbReference type="PRINTS" id="PR00032">
    <property type="entry name" value="HTHARAC"/>
</dbReference>
<dbReference type="PANTHER" id="PTHR47893">
    <property type="entry name" value="REGULATORY PROTEIN PCHR"/>
    <property type="match status" value="1"/>
</dbReference>
<dbReference type="GO" id="GO:0003700">
    <property type="term" value="F:DNA-binding transcription factor activity"/>
    <property type="evidence" value="ECO:0007669"/>
    <property type="project" value="InterPro"/>
</dbReference>
<organism evidence="5 6">
    <name type="scientific">Enterobacter cloacae</name>
    <dbReference type="NCBI Taxonomy" id="550"/>
    <lineage>
        <taxon>Bacteria</taxon>
        <taxon>Pseudomonadati</taxon>
        <taxon>Pseudomonadota</taxon>
        <taxon>Gammaproteobacteria</taxon>
        <taxon>Enterobacterales</taxon>
        <taxon>Enterobacteriaceae</taxon>
        <taxon>Enterobacter</taxon>
        <taxon>Enterobacter cloacae complex</taxon>
    </lineage>
</organism>
<keyword evidence="3" id="KW-0804">Transcription</keyword>
<dbReference type="InterPro" id="IPR009057">
    <property type="entry name" value="Homeodomain-like_sf"/>
</dbReference>
<reference evidence="5" key="1">
    <citation type="submission" date="2023-03" db="EMBL/GenBank/DDBJ databases">
        <title>A Study on Prevalence and Characterization of Enterobacter cloacae strains in China.</title>
        <authorList>
            <person name="Zheng Z."/>
        </authorList>
    </citation>
    <scope>NUCLEOTIDE SEQUENCE</scope>
    <source>
        <strain evidence="5">EC77</strain>
    </source>
</reference>
<evidence type="ECO:0000259" key="4">
    <source>
        <dbReference type="PROSITE" id="PS01124"/>
    </source>
</evidence>
<dbReference type="AlphaFoldDB" id="A0AAW6NIS6"/>
<dbReference type="PROSITE" id="PS00041">
    <property type="entry name" value="HTH_ARAC_FAMILY_1"/>
    <property type="match status" value="1"/>
</dbReference>
<evidence type="ECO:0000256" key="1">
    <source>
        <dbReference type="ARBA" id="ARBA00023015"/>
    </source>
</evidence>
<keyword evidence="1" id="KW-0805">Transcription regulation</keyword>
<sequence>AERAREPGLSVLKIKRGFRVLFNNSVNGLFQAERMQEARRRLANGNTSVMTVAADLGYANASHFSAAFQKQFGVTPSTFKRVM</sequence>
<dbReference type="SMART" id="SM00342">
    <property type="entry name" value="HTH_ARAC"/>
    <property type="match status" value="1"/>
</dbReference>
<protein>
    <submittedName>
        <fullName evidence="5">Yersiniabactin transcriptional regulator YbtA</fullName>
    </submittedName>
</protein>
<evidence type="ECO:0000256" key="3">
    <source>
        <dbReference type="ARBA" id="ARBA00023163"/>
    </source>
</evidence>
<feature type="non-terminal residue" evidence="5">
    <location>
        <position position="1"/>
    </location>
</feature>
<keyword evidence="2" id="KW-0238">DNA-binding</keyword>
<evidence type="ECO:0000256" key="2">
    <source>
        <dbReference type="ARBA" id="ARBA00023125"/>
    </source>
</evidence>
<dbReference type="InterPro" id="IPR020449">
    <property type="entry name" value="Tscrpt_reg_AraC-type_HTH"/>
</dbReference>
<feature type="domain" description="HTH araC/xylS-type" evidence="4">
    <location>
        <begin position="1"/>
        <end position="82"/>
    </location>
</feature>
<dbReference type="InterPro" id="IPR018062">
    <property type="entry name" value="HTH_AraC-typ_CS"/>
</dbReference>
<dbReference type="Proteomes" id="UP001215180">
    <property type="component" value="Unassembled WGS sequence"/>
</dbReference>
<dbReference type="SUPFAM" id="SSF46689">
    <property type="entry name" value="Homeodomain-like"/>
    <property type="match status" value="1"/>
</dbReference>